<dbReference type="EMBL" id="JAWDGP010003347">
    <property type="protein sequence ID" value="KAK3775231.1"/>
    <property type="molecule type" value="Genomic_DNA"/>
</dbReference>
<protein>
    <submittedName>
        <fullName evidence="2">Uncharacterized protein</fullName>
    </submittedName>
</protein>
<feature type="compositionally biased region" description="Low complexity" evidence="1">
    <location>
        <begin position="96"/>
        <end position="105"/>
    </location>
</feature>
<dbReference type="Proteomes" id="UP001283361">
    <property type="component" value="Unassembled WGS sequence"/>
</dbReference>
<feature type="compositionally biased region" description="Low complexity" evidence="1">
    <location>
        <begin position="66"/>
        <end position="80"/>
    </location>
</feature>
<feature type="compositionally biased region" description="Basic and acidic residues" evidence="1">
    <location>
        <begin position="108"/>
        <end position="128"/>
    </location>
</feature>
<comment type="caution">
    <text evidence="2">The sequence shown here is derived from an EMBL/GenBank/DDBJ whole genome shotgun (WGS) entry which is preliminary data.</text>
</comment>
<proteinExistence type="predicted"/>
<feature type="region of interest" description="Disordered" evidence="1">
    <location>
        <begin position="55"/>
        <end position="219"/>
    </location>
</feature>
<gene>
    <name evidence="2" type="ORF">RRG08_044583</name>
</gene>
<feature type="compositionally biased region" description="Polar residues" evidence="1">
    <location>
        <begin position="129"/>
        <end position="141"/>
    </location>
</feature>
<evidence type="ECO:0000256" key="1">
    <source>
        <dbReference type="SAM" id="MobiDB-lite"/>
    </source>
</evidence>
<evidence type="ECO:0000313" key="3">
    <source>
        <dbReference type="Proteomes" id="UP001283361"/>
    </source>
</evidence>
<organism evidence="2 3">
    <name type="scientific">Elysia crispata</name>
    <name type="common">lettuce slug</name>
    <dbReference type="NCBI Taxonomy" id="231223"/>
    <lineage>
        <taxon>Eukaryota</taxon>
        <taxon>Metazoa</taxon>
        <taxon>Spiralia</taxon>
        <taxon>Lophotrochozoa</taxon>
        <taxon>Mollusca</taxon>
        <taxon>Gastropoda</taxon>
        <taxon>Heterobranchia</taxon>
        <taxon>Euthyneura</taxon>
        <taxon>Panpulmonata</taxon>
        <taxon>Sacoglossa</taxon>
        <taxon>Placobranchoidea</taxon>
        <taxon>Plakobranchidae</taxon>
        <taxon>Elysia</taxon>
    </lineage>
</organism>
<dbReference type="AlphaFoldDB" id="A0AAE1DLL2"/>
<accession>A0AAE1DLL2</accession>
<feature type="compositionally biased region" description="Polar residues" evidence="1">
    <location>
        <begin position="162"/>
        <end position="179"/>
    </location>
</feature>
<feature type="compositionally biased region" description="Polar residues" evidence="1">
    <location>
        <begin position="81"/>
        <end position="90"/>
    </location>
</feature>
<evidence type="ECO:0000313" key="2">
    <source>
        <dbReference type="EMBL" id="KAK3775231.1"/>
    </source>
</evidence>
<keyword evidence="3" id="KW-1185">Reference proteome</keyword>
<name>A0AAE1DLL2_9GAST</name>
<sequence>MDFSRKVKNKKKTPSKVFGLPKLETLTQEQREKLYKKNFEELAALRHDVYSSLDIWPGNTFLPAGQTASASASERSAQQQHQTNGVSSTDQHQHQHNQQPQQQQQKLDMGKQRLEQKQTQHQDSERQMRQFQEGSKVLQNGSHDRSEDFAVANGWPKDLSENKNYFNTPGLTNGSSMTASGRAKVLAKPDREITVDESSDFESSSMVNLDQDSSDFEQF</sequence>
<feature type="compositionally biased region" description="Polar residues" evidence="1">
    <location>
        <begin position="201"/>
        <end position="211"/>
    </location>
</feature>
<reference evidence="2" key="1">
    <citation type="journal article" date="2023" name="G3 (Bethesda)">
        <title>A reference genome for the long-term kleptoplast-retaining sea slug Elysia crispata morphotype clarki.</title>
        <authorList>
            <person name="Eastman K.E."/>
            <person name="Pendleton A.L."/>
            <person name="Shaikh M.A."/>
            <person name="Suttiyut T."/>
            <person name="Ogas R."/>
            <person name="Tomko P."/>
            <person name="Gavelis G."/>
            <person name="Widhalm J.R."/>
            <person name="Wisecaver J.H."/>
        </authorList>
    </citation>
    <scope>NUCLEOTIDE SEQUENCE</scope>
    <source>
        <strain evidence="2">ECLA1</strain>
    </source>
</reference>